<comment type="caution">
    <text evidence="4">The sequence shown here is derived from an EMBL/GenBank/DDBJ whole genome shotgun (WGS) entry which is preliminary data.</text>
</comment>
<dbReference type="CDD" id="cd00267">
    <property type="entry name" value="ABC_ATPase"/>
    <property type="match status" value="1"/>
</dbReference>
<dbReference type="PANTHER" id="PTHR43158:SF2">
    <property type="entry name" value="SKFA PEPTIDE EXPORT ATP-BINDING PROTEIN SKFE"/>
    <property type="match status" value="1"/>
</dbReference>
<dbReference type="Pfam" id="PF00005">
    <property type="entry name" value="ABC_tran"/>
    <property type="match status" value="1"/>
</dbReference>
<dbReference type="SMART" id="SM00382">
    <property type="entry name" value="AAA"/>
    <property type="match status" value="1"/>
</dbReference>
<keyword evidence="2 4" id="KW-0067">ATP-binding</keyword>
<evidence type="ECO:0000313" key="4">
    <source>
        <dbReference type="EMBL" id="GMM49758.1"/>
    </source>
</evidence>
<evidence type="ECO:0000313" key="5">
    <source>
        <dbReference type="Proteomes" id="UP001362899"/>
    </source>
</evidence>
<accession>A0AAV5RE76</accession>
<organism evidence="4 5">
    <name type="scientific">Starmerella bacillaris</name>
    <name type="common">Yeast</name>
    <name type="synonym">Candida zemplinina</name>
    <dbReference type="NCBI Taxonomy" id="1247836"/>
    <lineage>
        <taxon>Eukaryota</taxon>
        <taxon>Fungi</taxon>
        <taxon>Dikarya</taxon>
        <taxon>Ascomycota</taxon>
        <taxon>Saccharomycotina</taxon>
        <taxon>Dipodascomycetes</taxon>
        <taxon>Dipodascales</taxon>
        <taxon>Trichomonascaceae</taxon>
        <taxon>Starmerella</taxon>
    </lineage>
</organism>
<protein>
    <submittedName>
        <fullName evidence="4">ATP-binding cassette family ATPase</fullName>
    </submittedName>
</protein>
<evidence type="ECO:0000256" key="2">
    <source>
        <dbReference type="ARBA" id="ARBA00022840"/>
    </source>
</evidence>
<dbReference type="PROSITE" id="PS50893">
    <property type="entry name" value="ABC_TRANSPORTER_2"/>
    <property type="match status" value="1"/>
</dbReference>
<evidence type="ECO:0000259" key="3">
    <source>
        <dbReference type="PROSITE" id="PS50893"/>
    </source>
</evidence>
<dbReference type="GO" id="GO:0005524">
    <property type="term" value="F:ATP binding"/>
    <property type="evidence" value="ECO:0007669"/>
    <property type="project" value="UniProtKB-KW"/>
</dbReference>
<dbReference type="EMBL" id="BTGC01000003">
    <property type="protein sequence ID" value="GMM49758.1"/>
    <property type="molecule type" value="Genomic_DNA"/>
</dbReference>
<dbReference type="FunFam" id="3.40.50.300:FF:001332">
    <property type="entry name" value="Similar to ABC transporter"/>
    <property type="match status" value="1"/>
</dbReference>
<reference evidence="4 5" key="1">
    <citation type="journal article" date="2023" name="Elife">
        <title>Identification of key yeast species and microbe-microbe interactions impacting larval growth of Drosophila in the wild.</title>
        <authorList>
            <person name="Mure A."/>
            <person name="Sugiura Y."/>
            <person name="Maeda R."/>
            <person name="Honda K."/>
            <person name="Sakurai N."/>
            <person name="Takahashi Y."/>
            <person name="Watada M."/>
            <person name="Katoh T."/>
            <person name="Gotoh A."/>
            <person name="Gotoh Y."/>
            <person name="Taniguchi I."/>
            <person name="Nakamura K."/>
            <person name="Hayashi T."/>
            <person name="Katayama T."/>
            <person name="Uemura T."/>
            <person name="Hattori Y."/>
        </authorList>
    </citation>
    <scope>NUCLEOTIDE SEQUENCE [LARGE SCALE GENOMIC DNA]</scope>
    <source>
        <strain evidence="4 5">SB-73</strain>
    </source>
</reference>
<keyword evidence="1" id="KW-0547">Nucleotide-binding</keyword>
<dbReference type="Proteomes" id="UP001362899">
    <property type="component" value="Unassembled WGS sequence"/>
</dbReference>
<name>A0AAV5RE76_STABA</name>
<dbReference type="InterPro" id="IPR027417">
    <property type="entry name" value="P-loop_NTPase"/>
</dbReference>
<dbReference type="InterPro" id="IPR003439">
    <property type="entry name" value="ABC_transporter-like_ATP-bd"/>
</dbReference>
<sequence length="280" mass="31604">MIETDSLYYVFNDNSIGLNNVSIALPTASRTLLIGANGAGKSTLLKVLAGKTLAKHGKVQIDGKDPFREGLIQTTYLGTEWATSTTVRRDVSVVLLIASVGGDAYPERRDELINLLDIDLTWRMHQVSDGERRRVQLCMGLLRPWQTLLLDEVTVDLDVVARSRLLDFLKKETETRNCQVVYATHIFDGLTDWPTHVVHMHLGQVTYVAPIAKTIEDNKHLCTGTRGTQLLEVAYGWINDDLAKRGARKPRQQWSDVSSSSTNELEHADRFHEYFKLTRR</sequence>
<proteinExistence type="predicted"/>
<dbReference type="Gene3D" id="3.40.50.300">
    <property type="entry name" value="P-loop containing nucleotide triphosphate hydrolases"/>
    <property type="match status" value="1"/>
</dbReference>
<dbReference type="InterPro" id="IPR003593">
    <property type="entry name" value="AAA+_ATPase"/>
</dbReference>
<dbReference type="PANTHER" id="PTHR43158">
    <property type="entry name" value="SKFA PEPTIDE EXPORT ATP-BINDING PROTEIN SKFE"/>
    <property type="match status" value="1"/>
</dbReference>
<dbReference type="SUPFAM" id="SSF52540">
    <property type="entry name" value="P-loop containing nucleoside triphosphate hydrolases"/>
    <property type="match status" value="1"/>
</dbReference>
<gene>
    <name evidence="4" type="ORF">DASB73_007160</name>
</gene>
<evidence type="ECO:0000256" key="1">
    <source>
        <dbReference type="ARBA" id="ARBA00022741"/>
    </source>
</evidence>
<feature type="domain" description="ABC transporter" evidence="3">
    <location>
        <begin position="2"/>
        <end position="227"/>
    </location>
</feature>
<dbReference type="GO" id="GO:0016887">
    <property type="term" value="F:ATP hydrolysis activity"/>
    <property type="evidence" value="ECO:0007669"/>
    <property type="project" value="InterPro"/>
</dbReference>
<keyword evidence="5" id="KW-1185">Reference proteome</keyword>
<dbReference type="AlphaFoldDB" id="A0AAV5RE76"/>